<organism evidence="1 2">
    <name type="scientific">Flavivirga jejuensis</name>
    <dbReference type="NCBI Taxonomy" id="870487"/>
    <lineage>
        <taxon>Bacteria</taxon>
        <taxon>Pseudomonadati</taxon>
        <taxon>Bacteroidota</taxon>
        <taxon>Flavobacteriia</taxon>
        <taxon>Flavobacteriales</taxon>
        <taxon>Flavobacteriaceae</taxon>
        <taxon>Flavivirga</taxon>
    </lineage>
</organism>
<name>A0ABT8WLW4_9FLAO</name>
<accession>A0ABT8WLW4</accession>
<dbReference type="RefSeq" id="WP_303301115.1">
    <property type="nucleotide sequence ID" value="NZ_BAABDA010000051.1"/>
</dbReference>
<sequence>MKQFKSIFFLFSLLFFSCPSDDSVEEDIAIEPITYELVSFTFTQQTSSSEDALSYEIKFFNSNNFSVSGFPQVTTTIGGGATATYSPKGQCLSIEANSFCLLTYNVVDDNPQLFPSEPIEFVSADYILE</sequence>
<dbReference type="Proteomes" id="UP001176806">
    <property type="component" value="Unassembled WGS sequence"/>
</dbReference>
<keyword evidence="2" id="KW-1185">Reference proteome</keyword>
<comment type="caution">
    <text evidence="1">The sequence shown here is derived from an EMBL/GenBank/DDBJ whole genome shotgun (WGS) entry which is preliminary data.</text>
</comment>
<dbReference type="EMBL" id="JAUOEL010000002">
    <property type="protein sequence ID" value="MDO5973974.1"/>
    <property type="molecule type" value="Genomic_DNA"/>
</dbReference>
<proteinExistence type="predicted"/>
<reference evidence="1" key="1">
    <citation type="submission" date="2023-07" db="EMBL/GenBank/DDBJ databases">
        <title>Two novel species in the genus Flavivirga.</title>
        <authorList>
            <person name="Kwon K."/>
        </authorList>
    </citation>
    <scope>NUCLEOTIDE SEQUENCE</scope>
    <source>
        <strain evidence="1">KACC 14158</strain>
    </source>
</reference>
<gene>
    <name evidence="1" type="ORF">Q4Q40_07235</name>
</gene>
<dbReference type="PROSITE" id="PS51257">
    <property type="entry name" value="PROKAR_LIPOPROTEIN"/>
    <property type="match status" value="1"/>
</dbReference>
<evidence type="ECO:0000313" key="2">
    <source>
        <dbReference type="Proteomes" id="UP001176806"/>
    </source>
</evidence>
<evidence type="ECO:0000313" key="1">
    <source>
        <dbReference type="EMBL" id="MDO5973974.1"/>
    </source>
</evidence>
<evidence type="ECO:0008006" key="3">
    <source>
        <dbReference type="Google" id="ProtNLM"/>
    </source>
</evidence>
<protein>
    <recommendedName>
        <fullName evidence="3">Lipoprotein</fullName>
    </recommendedName>
</protein>